<feature type="region of interest" description="Disordered" evidence="1">
    <location>
        <begin position="182"/>
        <end position="247"/>
    </location>
</feature>
<evidence type="ECO:0000256" key="2">
    <source>
        <dbReference type="SAM" id="Phobius"/>
    </source>
</evidence>
<feature type="transmembrane region" description="Helical" evidence="2">
    <location>
        <begin position="112"/>
        <end position="134"/>
    </location>
</feature>
<organism evidence="3 4">
    <name type="scientific">Ramazzottius varieornatus</name>
    <name type="common">Water bear</name>
    <name type="synonym">Tardigrade</name>
    <dbReference type="NCBI Taxonomy" id="947166"/>
    <lineage>
        <taxon>Eukaryota</taxon>
        <taxon>Metazoa</taxon>
        <taxon>Ecdysozoa</taxon>
        <taxon>Tardigrada</taxon>
        <taxon>Eutardigrada</taxon>
        <taxon>Parachela</taxon>
        <taxon>Hypsibioidea</taxon>
        <taxon>Ramazzottiidae</taxon>
        <taxon>Ramazzottius</taxon>
    </lineage>
</organism>
<sequence length="274" mass="30068">MILFLGLSEIVVGLPVLIAAIMANCTPTTIALASWVVFHGLIGTLSSLIFYVIYTPSQRTKRIFRIAYFVTFIIGIGLGIASAVHGGVGSRIGWYQDSHGFMQKYYNYDYDIFFGVFLGVFEILLLAAGIWLMFEDKNKVKRVRDLINTPRESFATLAAYQATLNVLESGLKKSHSGFFNKKEDEEDNVSHRNGNIIDEGEGAKKGSSGNSKSNLASSKVTEDFRGKTLKGNKNLLDPMKSNMPLQSHEGLGAITGVKPISAQQPTKTTVDTSR</sequence>
<dbReference type="OrthoDB" id="10600040at2759"/>
<dbReference type="EMBL" id="BDGG01000008">
    <property type="protein sequence ID" value="GAV02200.1"/>
    <property type="molecule type" value="Genomic_DNA"/>
</dbReference>
<keyword evidence="4" id="KW-1185">Reference proteome</keyword>
<feature type="transmembrane region" description="Helical" evidence="2">
    <location>
        <begin position="66"/>
        <end position="92"/>
    </location>
</feature>
<evidence type="ECO:0000313" key="3">
    <source>
        <dbReference type="EMBL" id="GAV02200.1"/>
    </source>
</evidence>
<keyword evidence="2" id="KW-0472">Membrane</keyword>
<evidence type="ECO:0000256" key="1">
    <source>
        <dbReference type="SAM" id="MobiDB-lite"/>
    </source>
</evidence>
<feature type="transmembrane region" description="Helical" evidence="2">
    <location>
        <begin position="29"/>
        <end position="54"/>
    </location>
</feature>
<protein>
    <submittedName>
        <fullName evidence="3">Uncharacterized protein</fullName>
    </submittedName>
</protein>
<comment type="caution">
    <text evidence="3">The sequence shown here is derived from an EMBL/GenBank/DDBJ whole genome shotgun (WGS) entry which is preliminary data.</text>
</comment>
<accession>A0A1D1VKR0</accession>
<feature type="region of interest" description="Disordered" evidence="1">
    <location>
        <begin position="255"/>
        <end position="274"/>
    </location>
</feature>
<gene>
    <name evidence="3" type="primary">RvY_12795-1</name>
    <name evidence="3" type="synonym">RvY_12795.1</name>
    <name evidence="3" type="ORF">RvY_12795</name>
</gene>
<proteinExistence type="predicted"/>
<feature type="compositionally biased region" description="Low complexity" evidence="1">
    <location>
        <begin position="205"/>
        <end position="219"/>
    </location>
</feature>
<evidence type="ECO:0000313" key="4">
    <source>
        <dbReference type="Proteomes" id="UP000186922"/>
    </source>
</evidence>
<feature type="compositionally biased region" description="Polar residues" evidence="1">
    <location>
        <begin position="261"/>
        <end position="274"/>
    </location>
</feature>
<reference evidence="3 4" key="1">
    <citation type="journal article" date="2016" name="Nat. Commun.">
        <title>Extremotolerant tardigrade genome and improved radiotolerance of human cultured cells by tardigrade-unique protein.</title>
        <authorList>
            <person name="Hashimoto T."/>
            <person name="Horikawa D.D."/>
            <person name="Saito Y."/>
            <person name="Kuwahara H."/>
            <person name="Kozuka-Hata H."/>
            <person name="Shin-I T."/>
            <person name="Minakuchi Y."/>
            <person name="Ohishi K."/>
            <person name="Motoyama A."/>
            <person name="Aizu T."/>
            <person name="Enomoto A."/>
            <person name="Kondo K."/>
            <person name="Tanaka S."/>
            <person name="Hara Y."/>
            <person name="Koshikawa S."/>
            <person name="Sagara H."/>
            <person name="Miura T."/>
            <person name="Yokobori S."/>
            <person name="Miyagawa K."/>
            <person name="Suzuki Y."/>
            <person name="Kubo T."/>
            <person name="Oyama M."/>
            <person name="Kohara Y."/>
            <person name="Fujiyama A."/>
            <person name="Arakawa K."/>
            <person name="Katayama T."/>
            <person name="Toyoda A."/>
            <person name="Kunieda T."/>
        </authorList>
    </citation>
    <scope>NUCLEOTIDE SEQUENCE [LARGE SCALE GENOMIC DNA]</scope>
    <source>
        <strain evidence="3 4">YOKOZUNA-1</strain>
    </source>
</reference>
<name>A0A1D1VKR0_RAMVA</name>
<keyword evidence="2" id="KW-0812">Transmembrane</keyword>
<dbReference type="Proteomes" id="UP000186922">
    <property type="component" value="Unassembled WGS sequence"/>
</dbReference>
<dbReference type="AlphaFoldDB" id="A0A1D1VKR0"/>
<keyword evidence="2" id="KW-1133">Transmembrane helix</keyword>